<evidence type="ECO:0000313" key="1">
    <source>
        <dbReference type="EMBL" id="MBB3981988.1"/>
    </source>
</evidence>
<gene>
    <name evidence="1" type="ORF">GGR44_001647</name>
</gene>
<evidence type="ECO:0000313" key="2">
    <source>
        <dbReference type="Proteomes" id="UP000552757"/>
    </source>
</evidence>
<reference evidence="1 2" key="1">
    <citation type="submission" date="2020-08" db="EMBL/GenBank/DDBJ databases">
        <title>Genomic Encyclopedia of Type Strains, Phase IV (KMG-IV): sequencing the most valuable type-strain genomes for metagenomic binning, comparative biology and taxonomic classification.</title>
        <authorList>
            <person name="Goeker M."/>
        </authorList>
    </citation>
    <scope>NUCLEOTIDE SEQUENCE [LARGE SCALE GENOMIC DNA]</scope>
    <source>
        <strain evidence="1 2">DSM 29348</strain>
    </source>
</reference>
<protein>
    <submittedName>
        <fullName evidence="1">Uncharacterized protein</fullName>
    </submittedName>
</protein>
<dbReference type="AlphaFoldDB" id="A0A7W6DLE8"/>
<sequence>MQGRLGAGQEVDDADAVEHADRLATFLLAALLPPVA</sequence>
<dbReference type="Proteomes" id="UP000552757">
    <property type="component" value="Unassembled WGS sequence"/>
</dbReference>
<dbReference type="EMBL" id="JACIEB010000003">
    <property type="protein sequence ID" value="MBB3981988.1"/>
    <property type="molecule type" value="Genomic_DNA"/>
</dbReference>
<organism evidence="1 2">
    <name type="scientific">Sphingobium fontiphilum</name>
    <dbReference type="NCBI Taxonomy" id="944425"/>
    <lineage>
        <taxon>Bacteria</taxon>
        <taxon>Pseudomonadati</taxon>
        <taxon>Pseudomonadota</taxon>
        <taxon>Alphaproteobacteria</taxon>
        <taxon>Sphingomonadales</taxon>
        <taxon>Sphingomonadaceae</taxon>
        <taxon>Sphingobium</taxon>
    </lineage>
</organism>
<name>A0A7W6DLE8_9SPHN</name>
<comment type="caution">
    <text evidence="1">The sequence shown here is derived from an EMBL/GenBank/DDBJ whole genome shotgun (WGS) entry which is preliminary data.</text>
</comment>
<accession>A0A7W6DLE8</accession>
<keyword evidence="2" id="KW-1185">Reference proteome</keyword>
<proteinExistence type="predicted"/>